<dbReference type="SUPFAM" id="SSF89442">
    <property type="entry name" value="Hypothetical protein YojF"/>
    <property type="match status" value="1"/>
</dbReference>
<protein>
    <submittedName>
        <fullName evidence="1">Uncharacterized protein</fullName>
    </submittedName>
</protein>
<dbReference type="Pfam" id="PF08830">
    <property type="entry name" value="DUF1806"/>
    <property type="match status" value="1"/>
</dbReference>
<dbReference type="RefSeq" id="WP_188881377.1">
    <property type="nucleotide sequence ID" value="NZ_BMOY01000009.1"/>
</dbReference>
<evidence type="ECO:0000313" key="1">
    <source>
        <dbReference type="EMBL" id="GGJ01802.1"/>
    </source>
</evidence>
<reference evidence="1" key="2">
    <citation type="submission" date="2020-09" db="EMBL/GenBank/DDBJ databases">
        <authorList>
            <person name="Sun Q."/>
            <person name="Ohkuma M."/>
        </authorList>
    </citation>
    <scope>NUCLEOTIDE SEQUENCE</scope>
    <source>
        <strain evidence="1">JCM 18487</strain>
    </source>
</reference>
<dbReference type="AlphaFoldDB" id="A0A917NHX0"/>
<name>A0A917NHX0_9BACL</name>
<sequence length="103" mass="11765">MQPMNREAAAAALHAWTGRDVFIHLEVNPGAYWRNGRTRLARAHIKGDGPYRVYLELDEGQGLIHIDDVTHMQVEPELVIFTAYDDLDRIARTLEVSLRPFPV</sequence>
<dbReference type="Proteomes" id="UP000637695">
    <property type="component" value="Unassembled WGS sequence"/>
</dbReference>
<comment type="caution">
    <text evidence="1">The sequence shown here is derived from an EMBL/GenBank/DDBJ whole genome shotgun (WGS) entry which is preliminary data.</text>
</comment>
<gene>
    <name evidence="1" type="ORF">GCM10010885_08770</name>
</gene>
<accession>A0A917NHX0</accession>
<proteinExistence type="predicted"/>
<organism evidence="1 2">
    <name type="scientific">Alicyclobacillus cellulosilyticus</name>
    <dbReference type="NCBI Taxonomy" id="1003997"/>
    <lineage>
        <taxon>Bacteria</taxon>
        <taxon>Bacillati</taxon>
        <taxon>Bacillota</taxon>
        <taxon>Bacilli</taxon>
        <taxon>Bacillales</taxon>
        <taxon>Alicyclobacillaceae</taxon>
        <taxon>Alicyclobacillus</taxon>
    </lineage>
</organism>
<dbReference type="EMBL" id="BMOY01000009">
    <property type="protein sequence ID" value="GGJ01802.1"/>
    <property type="molecule type" value="Genomic_DNA"/>
</dbReference>
<dbReference type="InterPro" id="IPR036492">
    <property type="entry name" value="YojF_sf"/>
</dbReference>
<keyword evidence="2" id="KW-1185">Reference proteome</keyword>
<dbReference type="Gene3D" id="2.70.180.10">
    <property type="entry name" value="Hypothetical protein YojF"/>
    <property type="match status" value="1"/>
</dbReference>
<reference evidence="1" key="1">
    <citation type="journal article" date="2014" name="Int. J. Syst. Evol. Microbiol.">
        <title>Complete genome sequence of Corynebacterium casei LMG S-19264T (=DSM 44701T), isolated from a smear-ripened cheese.</title>
        <authorList>
            <consortium name="US DOE Joint Genome Institute (JGI-PGF)"/>
            <person name="Walter F."/>
            <person name="Albersmeier A."/>
            <person name="Kalinowski J."/>
            <person name="Ruckert C."/>
        </authorList>
    </citation>
    <scope>NUCLEOTIDE SEQUENCE</scope>
    <source>
        <strain evidence="1">JCM 18487</strain>
    </source>
</reference>
<dbReference type="InterPro" id="IPR014934">
    <property type="entry name" value="DUF1806"/>
</dbReference>
<evidence type="ECO:0000313" key="2">
    <source>
        <dbReference type="Proteomes" id="UP000637695"/>
    </source>
</evidence>